<sequence>MYAIDRRFWQTTQVVSERKENESGTAARLTNAGFGFAIAGVVALLVAFGIGMFEGRWPPGWAFLVSVALMALAAVAVGASFLLPDRPGGAARASVAPRVFVARSGGVIPMRTRLIGGAVALAIIVAVVALHGAT</sequence>
<dbReference type="RefSeq" id="WP_149429563.1">
    <property type="nucleotide sequence ID" value="NZ_VLNY01000003.1"/>
</dbReference>
<keyword evidence="3" id="KW-1185">Reference proteome</keyword>
<protein>
    <submittedName>
        <fullName evidence="2">Uncharacterized protein</fullName>
    </submittedName>
</protein>
<feature type="transmembrane region" description="Helical" evidence="1">
    <location>
        <begin position="32"/>
        <end position="53"/>
    </location>
</feature>
<name>A0A5A7SCW4_9NOCA</name>
<feature type="transmembrane region" description="Helical" evidence="1">
    <location>
        <begin position="114"/>
        <end position="133"/>
    </location>
</feature>
<evidence type="ECO:0000313" key="3">
    <source>
        <dbReference type="Proteomes" id="UP000322244"/>
    </source>
</evidence>
<gene>
    <name evidence="2" type="ORF">FOY51_07230</name>
</gene>
<dbReference type="EMBL" id="VLNY01000003">
    <property type="protein sequence ID" value="KAA0023219.1"/>
    <property type="molecule type" value="Genomic_DNA"/>
</dbReference>
<keyword evidence="1" id="KW-0812">Transmembrane</keyword>
<dbReference type="AlphaFoldDB" id="A0A5A7SCW4"/>
<organism evidence="2 3">
    <name type="scientific">Antrihabitans cavernicola</name>
    <dbReference type="NCBI Taxonomy" id="2495913"/>
    <lineage>
        <taxon>Bacteria</taxon>
        <taxon>Bacillati</taxon>
        <taxon>Actinomycetota</taxon>
        <taxon>Actinomycetes</taxon>
        <taxon>Mycobacteriales</taxon>
        <taxon>Nocardiaceae</taxon>
        <taxon>Antrihabitans</taxon>
    </lineage>
</organism>
<keyword evidence="1" id="KW-1133">Transmembrane helix</keyword>
<keyword evidence="1" id="KW-0472">Membrane</keyword>
<accession>A0A5A7SCW4</accession>
<dbReference type="Proteomes" id="UP000322244">
    <property type="component" value="Unassembled WGS sequence"/>
</dbReference>
<proteinExistence type="predicted"/>
<reference evidence="2 3" key="1">
    <citation type="submission" date="2019-07" db="EMBL/GenBank/DDBJ databases">
        <title>Rhodococcus cavernicolus sp. nov., isolated from a cave.</title>
        <authorList>
            <person name="Lee S.D."/>
        </authorList>
    </citation>
    <scope>NUCLEOTIDE SEQUENCE [LARGE SCALE GENOMIC DNA]</scope>
    <source>
        <strain evidence="2 3">C1-24</strain>
    </source>
</reference>
<feature type="transmembrane region" description="Helical" evidence="1">
    <location>
        <begin position="59"/>
        <end position="83"/>
    </location>
</feature>
<comment type="caution">
    <text evidence="2">The sequence shown here is derived from an EMBL/GenBank/DDBJ whole genome shotgun (WGS) entry which is preliminary data.</text>
</comment>
<evidence type="ECO:0000256" key="1">
    <source>
        <dbReference type="SAM" id="Phobius"/>
    </source>
</evidence>
<evidence type="ECO:0000313" key="2">
    <source>
        <dbReference type="EMBL" id="KAA0023219.1"/>
    </source>
</evidence>